<evidence type="ECO:0000313" key="3">
    <source>
        <dbReference type="Proteomes" id="UP000008022"/>
    </source>
</evidence>
<reference evidence="2" key="2">
    <citation type="submission" date="2015-06" db="UniProtKB">
        <authorList>
            <consortium name="EnsemblPlants"/>
        </authorList>
    </citation>
    <scope>IDENTIFICATION</scope>
</reference>
<dbReference type="EnsemblPlants" id="ORUFI03G17350.1">
    <property type="protein sequence ID" value="ORUFI03G17350.1"/>
    <property type="gene ID" value="ORUFI03G17350"/>
</dbReference>
<feature type="compositionally biased region" description="Basic residues" evidence="1">
    <location>
        <begin position="59"/>
        <end position="73"/>
    </location>
</feature>
<name>A0A0E0NUT7_ORYRU</name>
<feature type="region of interest" description="Disordered" evidence="1">
    <location>
        <begin position="1"/>
        <end position="110"/>
    </location>
</feature>
<organism evidence="2 3">
    <name type="scientific">Oryza rufipogon</name>
    <name type="common">Brownbeard rice</name>
    <name type="synonym">Asian wild rice</name>
    <dbReference type="NCBI Taxonomy" id="4529"/>
    <lineage>
        <taxon>Eukaryota</taxon>
        <taxon>Viridiplantae</taxon>
        <taxon>Streptophyta</taxon>
        <taxon>Embryophyta</taxon>
        <taxon>Tracheophyta</taxon>
        <taxon>Spermatophyta</taxon>
        <taxon>Magnoliopsida</taxon>
        <taxon>Liliopsida</taxon>
        <taxon>Poales</taxon>
        <taxon>Poaceae</taxon>
        <taxon>BOP clade</taxon>
        <taxon>Oryzoideae</taxon>
        <taxon>Oryzeae</taxon>
        <taxon>Oryzinae</taxon>
        <taxon>Oryza</taxon>
    </lineage>
</organism>
<dbReference type="Gramene" id="ORUFI03G17350.1">
    <property type="protein sequence ID" value="ORUFI03G17350.1"/>
    <property type="gene ID" value="ORUFI03G17350"/>
</dbReference>
<protein>
    <submittedName>
        <fullName evidence="2">Uncharacterized protein</fullName>
    </submittedName>
</protein>
<accession>A0A0E0NUT7</accession>
<dbReference type="Proteomes" id="UP000008022">
    <property type="component" value="Unassembled WGS sequence"/>
</dbReference>
<feature type="region of interest" description="Disordered" evidence="1">
    <location>
        <begin position="159"/>
        <end position="198"/>
    </location>
</feature>
<keyword evidence="3" id="KW-1185">Reference proteome</keyword>
<dbReference type="AlphaFoldDB" id="A0A0E0NUT7"/>
<evidence type="ECO:0000313" key="2">
    <source>
        <dbReference type="EnsemblPlants" id="ORUFI03G17350.1"/>
    </source>
</evidence>
<sequence length="198" mass="21037">MASELGGGRRAWSRGRHPPRPPLRPTSVDGRGVGGGDVGGEVDSDTDAALGAAGAPACPRHRRPHHSRPRRPRASSPSFVPLPPLSHHPFISSPRSPILRRRRIPLPAGAPRGKLHEVVLEEEEASSTASVESRFVQPTKLGPSLGVLAASSGFFIGAGGADTNNGENRSSSSSQQILHRRERPAPARLLALRRGGRW</sequence>
<reference evidence="3" key="1">
    <citation type="submission" date="2013-06" db="EMBL/GenBank/DDBJ databases">
        <authorList>
            <person name="Zhao Q."/>
        </authorList>
    </citation>
    <scope>NUCLEOTIDE SEQUENCE</scope>
    <source>
        <strain evidence="3">cv. W1943</strain>
    </source>
</reference>
<evidence type="ECO:0000256" key="1">
    <source>
        <dbReference type="SAM" id="MobiDB-lite"/>
    </source>
</evidence>
<feature type="compositionally biased region" description="Low complexity" evidence="1">
    <location>
        <begin position="87"/>
        <end position="97"/>
    </location>
</feature>
<proteinExistence type="predicted"/>
<dbReference type="HOGENOM" id="CLU_1380093_0_0_1"/>
<feature type="compositionally biased region" description="Polar residues" evidence="1">
    <location>
        <begin position="162"/>
        <end position="177"/>
    </location>
</feature>
<feature type="compositionally biased region" description="Low complexity" evidence="1">
    <location>
        <begin position="186"/>
        <end position="198"/>
    </location>
</feature>
<feature type="compositionally biased region" description="Low complexity" evidence="1">
    <location>
        <begin position="48"/>
        <end position="58"/>
    </location>
</feature>